<dbReference type="GO" id="GO:0005634">
    <property type="term" value="C:nucleus"/>
    <property type="evidence" value="ECO:0007669"/>
    <property type="project" value="TreeGrafter"/>
</dbReference>
<feature type="domain" description="Protein kinase" evidence="2">
    <location>
        <begin position="50"/>
        <end position="310"/>
    </location>
</feature>
<dbReference type="EMBL" id="PDND01000022">
    <property type="protein sequence ID" value="PGH35441.1"/>
    <property type="molecule type" value="Genomic_DNA"/>
</dbReference>
<dbReference type="PROSITE" id="PS00108">
    <property type="entry name" value="PROTEIN_KINASE_ST"/>
    <property type="match status" value="1"/>
</dbReference>
<comment type="caution">
    <text evidence="3">The sequence shown here is derived from an EMBL/GenBank/DDBJ whole genome shotgun (WGS) entry which is preliminary data.</text>
</comment>
<sequence length="541" mass="61321">MLLGRDLTCPHGSSERPKLGVTFSDSGLRQRRNFSDRSRGLRNVVEIRTWKRSKELGRGGFGTVYLEDDGHGHQRAVKEVPKSIGKEAAIDALREITAMAAFSKNEAHFAQLEGWFQNDTHLYIAMEYFQFGDLHNCWVQPVYETEAQDIMLQLNEAICFMHARGFTHRDLKPANVFVVTKSPFWWVKLADLGISKRVQGDSTALYTRFDGMFMAPEVLGFGPDTDAGQYTKAVDMWALGSLAYWLLTLQIAVPRQSMFALCNGKKELSMSELQSNGVDAGKTKMGRGTHYAMNIDPSDLEPQIDIDSWLRGVAHHTAHHGVSPEDGRFLKAYGSLERMRVASPIRANAWDTGVELVKDDNHELPVSSTISSIRPTEHCIGVPLEDLFTGVRTQHEISVLQYQSSTGKLKRIYKVFSFNIKPGMKEGTKIRFKSSRHIQVAHFIIVEEEHPKFERHGDDLRMVIPYGPRLVKTIDEREVNFLPLFPYAHEQEFAGLGMPLLNDPTKRGKLIIRMRSESYLSRLKRSLTNNNRAKGLNTEIK</sequence>
<dbReference type="PANTHER" id="PTHR44167">
    <property type="entry name" value="OVARIAN-SPECIFIC SERINE/THREONINE-PROTEIN KINASE LOK-RELATED"/>
    <property type="match status" value="1"/>
</dbReference>
<dbReference type="Pfam" id="PF01556">
    <property type="entry name" value="DnaJ_C"/>
    <property type="match status" value="1"/>
</dbReference>
<dbReference type="InterPro" id="IPR011009">
    <property type="entry name" value="Kinase-like_dom_sf"/>
</dbReference>
<feature type="region of interest" description="Disordered" evidence="1">
    <location>
        <begin position="1"/>
        <end position="21"/>
    </location>
</feature>
<proteinExistence type="predicted"/>
<dbReference type="PROSITE" id="PS50011">
    <property type="entry name" value="PROTEIN_KINASE_DOM"/>
    <property type="match status" value="1"/>
</dbReference>
<dbReference type="PANTHER" id="PTHR44167:SF18">
    <property type="entry name" value="PROTEIN KINASE DOMAIN-CONTAINING PROTEIN"/>
    <property type="match status" value="1"/>
</dbReference>
<dbReference type="CDD" id="cd00180">
    <property type="entry name" value="PKc"/>
    <property type="match status" value="1"/>
</dbReference>
<reference evidence="3 4" key="1">
    <citation type="submission" date="2017-10" db="EMBL/GenBank/DDBJ databases">
        <title>Comparative genomics in systemic dimorphic fungi from Ajellomycetaceae.</title>
        <authorList>
            <person name="Munoz J.F."/>
            <person name="Mcewen J.G."/>
            <person name="Clay O.K."/>
            <person name="Cuomo C.A."/>
        </authorList>
    </citation>
    <scope>NUCLEOTIDE SEQUENCE [LARGE SCALE GENOMIC DNA]</scope>
    <source>
        <strain evidence="3 4">UAMH4076</strain>
    </source>
</reference>
<keyword evidence="3" id="KW-0418">Kinase</keyword>
<dbReference type="STRING" id="73230.A0A2B7ZPZ8"/>
<dbReference type="SMART" id="SM00220">
    <property type="entry name" value="S_TKc"/>
    <property type="match status" value="1"/>
</dbReference>
<evidence type="ECO:0000259" key="2">
    <source>
        <dbReference type="PROSITE" id="PS50011"/>
    </source>
</evidence>
<dbReference type="AlphaFoldDB" id="A0A2B7ZPZ8"/>
<evidence type="ECO:0000313" key="4">
    <source>
        <dbReference type="Proteomes" id="UP000226031"/>
    </source>
</evidence>
<dbReference type="Gene3D" id="1.10.510.10">
    <property type="entry name" value="Transferase(Phosphotransferase) domain 1"/>
    <property type="match status" value="1"/>
</dbReference>
<organism evidence="3 4">
    <name type="scientific">[Emmonsia] crescens</name>
    <dbReference type="NCBI Taxonomy" id="73230"/>
    <lineage>
        <taxon>Eukaryota</taxon>
        <taxon>Fungi</taxon>
        <taxon>Dikarya</taxon>
        <taxon>Ascomycota</taxon>
        <taxon>Pezizomycotina</taxon>
        <taxon>Eurotiomycetes</taxon>
        <taxon>Eurotiomycetidae</taxon>
        <taxon>Onygenales</taxon>
        <taxon>Ajellomycetaceae</taxon>
        <taxon>Emergomyces</taxon>
    </lineage>
</organism>
<dbReference type="GO" id="GO:0044773">
    <property type="term" value="P:mitotic DNA damage checkpoint signaling"/>
    <property type="evidence" value="ECO:0007669"/>
    <property type="project" value="TreeGrafter"/>
</dbReference>
<dbReference type="GO" id="GO:0005524">
    <property type="term" value="F:ATP binding"/>
    <property type="evidence" value="ECO:0007669"/>
    <property type="project" value="InterPro"/>
</dbReference>
<dbReference type="VEuPathDB" id="FungiDB:EMCG_08959"/>
<evidence type="ECO:0000313" key="3">
    <source>
        <dbReference type="EMBL" id="PGH35441.1"/>
    </source>
</evidence>
<keyword evidence="4" id="KW-1185">Reference proteome</keyword>
<dbReference type="SUPFAM" id="SSF56112">
    <property type="entry name" value="Protein kinase-like (PK-like)"/>
    <property type="match status" value="1"/>
</dbReference>
<dbReference type="Gene3D" id="2.60.260.20">
    <property type="entry name" value="Urease metallochaperone UreE, N-terminal domain"/>
    <property type="match status" value="1"/>
</dbReference>
<dbReference type="Pfam" id="PF00069">
    <property type="entry name" value="Pkinase"/>
    <property type="match status" value="1"/>
</dbReference>
<evidence type="ECO:0000256" key="1">
    <source>
        <dbReference type="SAM" id="MobiDB-lite"/>
    </source>
</evidence>
<dbReference type="GO" id="GO:0004674">
    <property type="term" value="F:protein serine/threonine kinase activity"/>
    <property type="evidence" value="ECO:0007669"/>
    <property type="project" value="TreeGrafter"/>
</dbReference>
<keyword evidence="3" id="KW-0808">Transferase</keyword>
<name>A0A2B7ZPZ8_9EURO</name>
<dbReference type="Proteomes" id="UP000226031">
    <property type="component" value="Unassembled WGS sequence"/>
</dbReference>
<dbReference type="InterPro" id="IPR000719">
    <property type="entry name" value="Prot_kinase_dom"/>
</dbReference>
<gene>
    <name evidence="3" type="ORF">GX50_01779</name>
</gene>
<dbReference type="InterPro" id="IPR002939">
    <property type="entry name" value="DnaJ_C"/>
</dbReference>
<accession>A0A2B7ZPZ8</accession>
<protein>
    <submittedName>
        <fullName evidence="3">CAMK protein kinase</fullName>
    </submittedName>
</protein>
<dbReference type="InterPro" id="IPR008271">
    <property type="entry name" value="Ser/Thr_kinase_AS"/>
</dbReference>
<dbReference type="GO" id="GO:0005737">
    <property type="term" value="C:cytoplasm"/>
    <property type="evidence" value="ECO:0007669"/>
    <property type="project" value="TreeGrafter"/>
</dbReference>